<dbReference type="Pfam" id="PF01627">
    <property type="entry name" value="Hpt"/>
    <property type="match status" value="1"/>
</dbReference>
<gene>
    <name evidence="3" type="ORF">A5893_16690</name>
</gene>
<feature type="domain" description="HPt" evidence="2">
    <location>
        <begin position="27"/>
        <end position="119"/>
    </location>
</feature>
<accession>A0A179DAR2</accession>
<dbReference type="Gene3D" id="1.20.120.160">
    <property type="entry name" value="HPT domain"/>
    <property type="match status" value="1"/>
</dbReference>
<dbReference type="InterPro" id="IPR036641">
    <property type="entry name" value="HPT_dom_sf"/>
</dbReference>
<evidence type="ECO:0000313" key="3">
    <source>
        <dbReference type="EMBL" id="OAQ38004.1"/>
    </source>
</evidence>
<organism evidence="3 4">
    <name type="scientific">Pedobacter psychrophilus</name>
    <dbReference type="NCBI Taxonomy" id="1826909"/>
    <lineage>
        <taxon>Bacteria</taxon>
        <taxon>Pseudomonadati</taxon>
        <taxon>Bacteroidota</taxon>
        <taxon>Sphingobacteriia</taxon>
        <taxon>Sphingobacteriales</taxon>
        <taxon>Sphingobacteriaceae</taxon>
        <taxon>Pedobacter</taxon>
    </lineage>
</organism>
<evidence type="ECO:0000313" key="4">
    <source>
        <dbReference type="Proteomes" id="UP000078459"/>
    </source>
</evidence>
<dbReference type="PROSITE" id="PS50894">
    <property type="entry name" value="HPT"/>
    <property type="match status" value="1"/>
</dbReference>
<proteinExistence type="predicted"/>
<dbReference type="OrthoDB" id="799156at2"/>
<dbReference type="GO" id="GO:0000160">
    <property type="term" value="P:phosphorelay signal transduction system"/>
    <property type="evidence" value="ECO:0007669"/>
    <property type="project" value="InterPro"/>
</dbReference>
<evidence type="ECO:0000256" key="1">
    <source>
        <dbReference type="PROSITE-ProRule" id="PRU00110"/>
    </source>
</evidence>
<reference evidence="3 4" key="2">
    <citation type="submission" date="2016-06" db="EMBL/GenBank/DDBJ databases">
        <title>Pedobacter psychrophilus sp. nov., isolated from Antarctic fragmentary rock.</title>
        <authorList>
            <person name="Svec P."/>
        </authorList>
    </citation>
    <scope>NUCLEOTIDE SEQUENCE [LARGE SCALE GENOMIC DNA]</scope>
    <source>
        <strain evidence="3 4">CCM 8644</strain>
    </source>
</reference>
<comment type="caution">
    <text evidence="3">The sequence shown here is derived from an EMBL/GenBank/DDBJ whole genome shotgun (WGS) entry which is preliminary data.</text>
</comment>
<name>A0A179DAR2_9SPHI</name>
<dbReference type="STRING" id="1826909.A5893_16690"/>
<keyword evidence="4" id="KW-1185">Reference proteome</keyword>
<dbReference type="Proteomes" id="UP000078459">
    <property type="component" value="Unassembled WGS sequence"/>
</dbReference>
<dbReference type="SUPFAM" id="SSF47226">
    <property type="entry name" value="Histidine-containing phosphotransfer domain, HPT domain"/>
    <property type="match status" value="1"/>
</dbReference>
<dbReference type="AlphaFoldDB" id="A0A179DAR2"/>
<dbReference type="RefSeq" id="WP_068823827.1">
    <property type="nucleotide sequence ID" value="NZ_LWHJ01000032.1"/>
</dbReference>
<dbReference type="InterPro" id="IPR008207">
    <property type="entry name" value="Sig_transdc_His_kin_Hpt_dom"/>
</dbReference>
<dbReference type="EMBL" id="LWHJ01000032">
    <property type="protein sequence ID" value="OAQ38004.1"/>
    <property type="molecule type" value="Genomic_DNA"/>
</dbReference>
<keyword evidence="1" id="KW-0597">Phosphoprotein</keyword>
<protein>
    <recommendedName>
        <fullName evidence="2">HPt domain-containing protein</fullName>
    </recommendedName>
</protein>
<feature type="modified residue" description="Phosphohistidine" evidence="1">
    <location>
        <position position="66"/>
    </location>
</feature>
<evidence type="ECO:0000259" key="2">
    <source>
        <dbReference type="PROSITE" id="PS50894"/>
    </source>
</evidence>
<sequence>MISTSLDSLNKKKHFNTDRMFRYLGQDIETAKEILNMVLIELEVSLKTFEDYIFTNNLNGIKSTAHKLIGTSSSVGLIELSNIARKFESEPEFDPILINIYFSKIKKEVNFVVQLINNFLRYPSFS</sequence>
<dbReference type="GO" id="GO:0004672">
    <property type="term" value="F:protein kinase activity"/>
    <property type="evidence" value="ECO:0007669"/>
    <property type="project" value="UniProtKB-ARBA"/>
</dbReference>
<reference evidence="3 4" key="1">
    <citation type="submission" date="2016-04" db="EMBL/GenBank/DDBJ databases">
        <authorList>
            <person name="Evans L.H."/>
            <person name="Alamgir A."/>
            <person name="Owens N."/>
            <person name="Weber N.D."/>
            <person name="Virtaneva K."/>
            <person name="Barbian K."/>
            <person name="Babar A."/>
            <person name="Rosenke K."/>
        </authorList>
    </citation>
    <scope>NUCLEOTIDE SEQUENCE [LARGE SCALE GENOMIC DNA]</scope>
    <source>
        <strain evidence="3 4">CCM 8644</strain>
    </source>
</reference>